<evidence type="ECO:0000313" key="2">
    <source>
        <dbReference type="Proteomes" id="UP000016033"/>
    </source>
</evidence>
<dbReference type="PATRIC" id="fig|1333857.3.peg.3441"/>
<comment type="caution">
    <text evidence="1">The sequence shown here is derived from an EMBL/GenBank/DDBJ whole genome shotgun (WGS) entry which is preliminary data.</text>
</comment>
<protein>
    <submittedName>
        <fullName evidence="1">Uncharacterized protein</fullName>
    </submittedName>
</protein>
<reference evidence="1 2" key="1">
    <citation type="journal article" date="2013" name="Genome Announc.">
        <title>Whole-genome sequences of five oyster-associated bacteria show potential for crude oil hydrocarbon degradation.</title>
        <authorList>
            <person name="Chauhan A."/>
            <person name="Green S."/>
            <person name="Pathak A."/>
            <person name="Thomas J."/>
            <person name="Venkatramanan R."/>
        </authorList>
    </citation>
    <scope>NUCLEOTIDE SEQUENCE [LARGE SCALE GENOMIC DNA]</scope>
    <source>
        <strain evidence="1 2">MF109</strain>
    </source>
</reference>
<sequence>MLTLLSVGLAFLGAFWLFRGQLSHDRQLTQVQLAAERTERVNDARRQAARKLGNALITAQDEFNSMDGPTLFEAASRPGFNRDQGAPGAETIYRAFRVAEHELDLDDIILRLRRVRLAWWHGVRSVHDSGRLKRLPREQQAHVLFALADEYFTPNGEQLLELGRALMRWDGAGEVPTLDQVFMKGCETPAALAQSVERLLTRELPKLPW</sequence>
<accession>T5KBS8</accession>
<dbReference type="Proteomes" id="UP000016033">
    <property type="component" value="Unassembled WGS sequence"/>
</dbReference>
<dbReference type="AlphaFoldDB" id="T5KBS8"/>
<gene>
    <name evidence="1" type="ORF">L687_07105</name>
</gene>
<name>T5KBS8_MICMQ</name>
<organism evidence="1 2">
    <name type="scientific">Microbacterium maritypicum MF109</name>
    <dbReference type="NCBI Taxonomy" id="1333857"/>
    <lineage>
        <taxon>Bacteria</taxon>
        <taxon>Bacillati</taxon>
        <taxon>Actinomycetota</taxon>
        <taxon>Actinomycetes</taxon>
        <taxon>Micrococcales</taxon>
        <taxon>Microbacteriaceae</taxon>
        <taxon>Microbacterium</taxon>
    </lineage>
</organism>
<proteinExistence type="predicted"/>
<evidence type="ECO:0000313" key="1">
    <source>
        <dbReference type="EMBL" id="EQM73037.1"/>
    </source>
</evidence>
<dbReference type="EMBL" id="ATAO01000228">
    <property type="protein sequence ID" value="EQM73037.1"/>
    <property type="molecule type" value="Genomic_DNA"/>
</dbReference>